<dbReference type="Pfam" id="PF00483">
    <property type="entry name" value="NTP_transferase"/>
    <property type="match status" value="1"/>
</dbReference>
<dbReference type="InterPro" id="IPR029044">
    <property type="entry name" value="Nucleotide-diphossugar_trans"/>
</dbReference>
<dbReference type="CDD" id="cd06426">
    <property type="entry name" value="NTP_transferase_like_2"/>
    <property type="match status" value="1"/>
</dbReference>
<accession>B7SNH2</accession>
<dbReference type="InterPro" id="IPR050486">
    <property type="entry name" value="Mannose-1P_guanyltransferase"/>
</dbReference>
<evidence type="ECO:0000313" key="2">
    <source>
        <dbReference type="EMBL" id="ACC77734.1"/>
    </source>
</evidence>
<proteinExistence type="predicted"/>
<organism evidence="2">
    <name type="scientific">Campylobacter jejuni</name>
    <dbReference type="NCBI Taxonomy" id="197"/>
    <lineage>
        <taxon>Bacteria</taxon>
        <taxon>Pseudomonadati</taxon>
        <taxon>Campylobacterota</taxon>
        <taxon>Epsilonproteobacteria</taxon>
        <taxon>Campylobacterales</taxon>
        <taxon>Campylobacteraceae</taxon>
        <taxon>Campylobacter</taxon>
    </lineage>
</organism>
<dbReference type="InterPro" id="IPR005835">
    <property type="entry name" value="NTP_transferase_dom"/>
</dbReference>
<dbReference type="SUPFAM" id="SSF53448">
    <property type="entry name" value="Nucleotide-diphospho-sugar transferases"/>
    <property type="match status" value="1"/>
</dbReference>
<dbReference type="Gene3D" id="3.90.550.10">
    <property type="entry name" value="Spore Coat Polysaccharide Biosynthesis Protein SpsA, Chain A"/>
    <property type="match status" value="1"/>
</dbReference>
<dbReference type="AlphaFoldDB" id="B7SNH2"/>
<name>B7SNH2_CAMJU</name>
<feature type="domain" description="Nucleotidyl transferase" evidence="1">
    <location>
        <begin position="1"/>
        <end position="218"/>
    </location>
</feature>
<protein>
    <recommendedName>
        <fullName evidence="1">Nucleotidyl transferase domain-containing protein</fullName>
    </recommendedName>
</protein>
<dbReference type="PANTHER" id="PTHR22572">
    <property type="entry name" value="SUGAR-1-PHOSPHATE GUANYL TRANSFERASE"/>
    <property type="match status" value="1"/>
</dbReference>
<evidence type="ECO:0000259" key="1">
    <source>
        <dbReference type="Pfam" id="PF00483"/>
    </source>
</evidence>
<reference evidence="2" key="1">
    <citation type="journal article" date="2008" name="Microbiology">
        <title>A functional Campylobacter jejuni maf4 gene results in novel glycoforms on flagellin and altered autoagglutination behaviour.</title>
        <authorList>
            <person name="van Alphen L.B."/>
            <person name="Wuhrer M."/>
            <person name="Bleumink-Pluym N.M."/>
            <person name="Hensbergen P.J."/>
            <person name="Deelder A.M."/>
            <person name="van Putten J.P."/>
        </authorList>
    </citation>
    <scope>NUCLEOTIDE SEQUENCE</scope>
    <source>
        <strain evidence="2">129108</strain>
    </source>
</reference>
<reference evidence="2" key="2">
    <citation type="submission" date="2008-02" db="EMBL/GenBank/DDBJ databases">
        <title>Role of phase variable maf4 in flagellar glycosylation of Campylobacter jejuni 108.</title>
        <authorList>
            <person name="van Alphen L.B."/>
            <person name="van Putten J.P."/>
        </authorList>
    </citation>
    <scope>NUCLEOTIDE SEQUENCE</scope>
    <source>
        <strain evidence="2">129108</strain>
    </source>
</reference>
<dbReference type="EMBL" id="EU448321">
    <property type="protein sequence ID" value="ACC77734.1"/>
    <property type="molecule type" value="Genomic_DNA"/>
</dbReference>
<sequence length="220" mass="25421">MAGGLGSRLKELTKDTPKPMLKVGKKPILESIVQRLKNQNFENFIFCVNYKKQIIEDYFQKGQKFGVKISYIKERKKLGTAGALSLIKQEFKESFIVMNADILTELDFNDLLKAHKKSKALMSVCVREFEQQIPYGVITQKQGFIENIEEKPTQKFLVSAGIYVLENEILNLIAKNEYLDMPELIKLVLQKGKVNTYIINDYWIDIGRPDEFLKANEDFK</sequence>